<dbReference type="Proteomes" id="UP000799428">
    <property type="component" value="Unassembled WGS sequence"/>
</dbReference>
<reference evidence="2" key="1">
    <citation type="journal article" date="2020" name="Stud. Mycol.">
        <title>101 Dothideomycetes genomes: a test case for predicting lifestyles and emergence of pathogens.</title>
        <authorList>
            <person name="Haridas S."/>
            <person name="Albert R."/>
            <person name="Binder M."/>
            <person name="Bloem J."/>
            <person name="Labutti K."/>
            <person name="Salamov A."/>
            <person name="Andreopoulos B."/>
            <person name="Baker S."/>
            <person name="Barry K."/>
            <person name="Bills G."/>
            <person name="Bluhm B."/>
            <person name="Cannon C."/>
            <person name="Castanera R."/>
            <person name="Culley D."/>
            <person name="Daum C."/>
            <person name="Ezra D."/>
            <person name="Gonzalez J."/>
            <person name="Henrissat B."/>
            <person name="Kuo A."/>
            <person name="Liang C."/>
            <person name="Lipzen A."/>
            <person name="Lutzoni F."/>
            <person name="Magnuson J."/>
            <person name="Mondo S."/>
            <person name="Nolan M."/>
            <person name="Ohm R."/>
            <person name="Pangilinan J."/>
            <person name="Park H.-J."/>
            <person name="Ramirez L."/>
            <person name="Alfaro M."/>
            <person name="Sun H."/>
            <person name="Tritt A."/>
            <person name="Yoshinaga Y."/>
            <person name="Zwiers L.-H."/>
            <person name="Turgeon B."/>
            <person name="Goodwin S."/>
            <person name="Spatafora J."/>
            <person name="Crous P."/>
            <person name="Grigoriev I."/>
        </authorList>
    </citation>
    <scope>NUCLEOTIDE SEQUENCE</scope>
    <source>
        <strain evidence="2">CBS 279.74</strain>
    </source>
</reference>
<evidence type="ECO:0000256" key="1">
    <source>
        <dbReference type="SAM" id="MobiDB-lite"/>
    </source>
</evidence>
<evidence type="ECO:0000313" key="3">
    <source>
        <dbReference type="Proteomes" id="UP000799428"/>
    </source>
</evidence>
<keyword evidence="3" id="KW-1185">Reference proteome</keyword>
<accession>A0A6G1KI53</accession>
<gene>
    <name evidence="2" type="ORF">K504DRAFT_521905</name>
</gene>
<proteinExistence type="predicted"/>
<dbReference type="AlphaFoldDB" id="A0A6G1KI53"/>
<name>A0A6G1KI53_9PLEO</name>
<protein>
    <submittedName>
        <fullName evidence="2">Uncharacterized protein</fullName>
    </submittedName>
</protein>
<organism evidence="2 3">
    <name type="scientific">Pleomassaria siparia CBS 279.74</name>
    <dbReference type="NCBI Taxonomy" id="1314801"/>
    <lineage>
        <taxon>Eukaryota</taxon>
        <taxon>Fungi</taxon>
        <taxon>Dikarya</taxon>
        <taxon>Ascomycota</taxon>
        <taxon>Pezizomycotina</taxon>
        <taxon>Dothideomycetes</taxon>
        <taxon>Pleosporomycetidae</taxon>
        <taxon>Pleosporales</taxon>
        <taxon>Pleomassariaceae</taxon>
        <taxon>Pleomassaria</taxon>
    </lineage>
</organism>
<sequence length="164" mass="17373">MEDGVPIDSGDPDPDPDPNMNPQPEEPVGNVDKCDARIKSAASHHVTSRQPACLRASRRGTRPVHTAHCTLIIPDTGSIPDTGYRIPRMSTKSMYTYMSTYLYDVYYPARAQGSPTPGDALVCWGSTEQSPGAGGFFKDQTSGTGKGKGTGTGTTGTGTGLVFF</sequence>
<feature type="region of interest" description="Disordered" evidence="1">
    <location>
        <begin position="1"/>
        <end position="31"/>
    </location>
</feature>
<feature type="compositionally biased region" description="Gly residues" evidence="1">
    <location>
        <begin position="144"/>
        <end position="159"/>
    </location>
</feature>
<dbReference type="EMBL" id="MU005766">
    <property type="protein sequence ID" value="KAF2712460.1"/>
    <property type="molecule type" value="Genomic_DNA"/>
</dbReference>
<feature type="compositionally biased region" description="Acidic residues" evidence="1">
    <location>
        <begin position="1"/>
        <end position="16"/>
    </location>
</feature>
<feature type="region of interest" description="Disordered" evidence="1">
    <location>
        <begin position="134"/>
        <end position="159"/>
    </location>
</feature>
<evidence type="ECO:0000313" key="2">
    <source>
        <dbReference type="EMBL" id="KAF2712460.1"/>
    </source>
</evidence>